<evidence type="ECO:0000313" key="3">
    <source>
        <dbReference type="Proteomes" id="UP000001037"/>
    </source>
</evidence>
<protein>
    <submittedName>
        <fullName evidence="2">Aldo/keto reductase</fullName>
    </submittedName>
</protein>
<dbReference type="InterPro" id="IPR023210">
    <property type="entry name" value="NADP_OxRdtase_dom"/>
</dbReference>
<dbReference type="InParanoid" id="G0ECS4"/>
<dbReference type="CDD" id="cd19093">
    <property type="entry name" value="AKR_AtPLR-like"/>
    <property type="match status" value="1"/>
</dbReference>
<dbReference type="Pfam" id="PF00248">
    <property type="entry name" value="Aldo_ket_red"/>
    <property type="match status" value="1"/>
</dbReference>
<dbReference type="SUPFAM" id="SSF51430">
    <property type="entry name" value="NAD(P)-linked oxidoreductase"/>
    <property type="match status" value="1"/>
</dbReference>
<dbReference type="HOGENOM" id="CLU_023205_2_3_2"/>
<reference evidence="2 3" key="1">
    <citation type="journal article" date="2011" name="Stand. Genomic Sci.">
        <title>Complete genome sequence of the hyperthermophilic chemolithoautotroph Pyrolobus fumarii type strain (1A).</title>
        <authorList>
            <person name="Anderson I."/>
            <person name="Goker M."/>
            <person name="Nolan M."/>
            <person name="Lucas S."/>
            <person name="Hammon N."/>
            <person name="Deshpande S."/>
            <person name="Cheng J.F."/>
            <person name="Tapia R."/>
            <person name="Han C."/>
            <person name="Goodwin L."/>
            <person name="Pitluck S."/>
            <person name="Huntemann M."/>
            <person name="Liolios K."/>
            <person name="Ivanova N."/>
            <person name="Pagani I."/>
            <person name="Mavromatis K."/>
            <person name="Ovchinikova G."/>
            <person name="Pati A."/>
            <person name="Chen A."/>
            <person name="Palaniappan K."/>
            <person name="Land M."/>
            <person name="Hauser L."/>
            <person name="Brambilla E.M."/>
            <person name="Huber H."/>
            <person name="Yasawong M."/>
            <person name="Rohde M."/>
            <person name="Spring S."/>
            <person name="Abt B."/>
            <person name="Sikorski J."/>
            <person name="Wirth R."/>
            <person name="Detter J.C."/>
            <person name="Woyke T."/>
            <person name="Bristow J."/>
            <person name="Eisen J.A."/>
            <person name="Markowitz V."/>
            <person name="Hugenholtz P."/>
            <person name="Kyrpides N.C."/>
            <person name="Klenk H.P."/>
            <person name="Lapidus A."/>
        </authorList>
    </citation>
    <scope>NUCLEOTIDE SEQUENCE [LARGE SCALE GENOMIC DNA]</scope>
    <source>
        <strain evidence="3">DSM 11204 / 1A</strain>
    </source>
</reference>
<dbReference type="InterPro" id="IPR036812">
    <property type="entry name" value="NAD(P)_OxRdtase_dom_sf"/>
</dbReference>
<dbReference type="eggNOG" id="arCOG01618">
    <property type="taxonomic scope" value="Archaea"/>
</dbReference>
<dbReference type="InterPro" id="IPR020471">
    <property type="entry name" value="AKR"/>
</dbReference>
<feature type="domain" description="NADP-dependent oxidoreductase" evidence="1">
    <location>
        <begin position="19"/>
        <end position="296"/>
    </location>
</feature>
<dbReference type="KEGG" id="pfm:Pyrfu_1790"/>
<dbReference type="GO" id="GO:0016491">
    <property type="term" value="F:oxidoreductase activity"/>
    <property type="evidence" value="ECO:0007669"/>
    <property type="project" value="InterPro"/>
</dbReference>
<dbReference type="PRINTS" id="PR00069">
    <property type="entry name" value="ALDKETRDTASE"/>
</dbReference>
<keyword evidence="3" id="KW-1185">Reference proteome</keyword>
<name>G0ECS4_PYRF1</name>
<sequence length="330" mass="37288">MKEVPTTRLGRRGPRVSVIGVGLWQAGSILWNARSRETLLEIRRGLLRALEYGINFFDTAEIYGRGLSEKILGETIGKRDDVIVATKVAGYRWTRWDILKAVKRSRTRLGRDIDLIQHHWPPPIYAPVCNVIRALEEAVDKGLAHHIGLSNYPESLLEKSLECLKKYDILSNQVQYSLGYRTPENHLKPLMEKHGIILIAWSPLAKGALAGAKPSTLAQRLDPVFRRVAGDRELLNTLRAIAEKRGVTMAEIALAWLIAKRAIPIPGFRRATRIDSFVRAATLRLSDEDIEMLDRASAKYLRVYGERYNSLQLNRYIPGVLQRLVLALGV</sequence>
<evidence type="ECO:0000259" key="1">
    <source>
        <dbReference type="Pfam" id="PF00248"/>
    </source>
</evidence>
<evidence type="ECO:0000313" key="2">
    <source>
        <dbReference type="EMBL" id="AEM39644.1"/>
    </source>
</evidence>
<dbReference type="AlphaFoldDB" id="G0ECS4"/>
<dbReference type="PANTHER" id="PTHR43638">
    <property type="entry name" value="OXIDOREDUCTASE, ALDO/KETO REDUCTASE FAMILY PROTEIN"/>
    <property type="match status" value="1"/>
</dbReference>
<organism evidence="2 3">
    <name type="scientific">Pyrolobus fumarii (strain DSM 11204 / 1A)</name>
    <dbReference type="NCBI Taxonomy" id="694429"/>
    <lineage>
        <taxon>Archaea</taxon>
        <taxon>Thermoproteota</taxon>
        <taxon>Thermoprotei</taxon>
        <taxon>Desulfurococcales</taxon>
        <taxon>Pyrodictiaceae</taxon>
        <taxon>Pyrolobus</taxon>
    </lineage>
</organism>
<proteinExistence type="predicted"/>
<gene>
    <name evidence="2" type="ordered locus">Pyrfu_1790</name>
</gene>
<dbReference type="PANTHER" id="PTHR43638:SF3">
    <property type="entry name" value="ALDEHYDE REDUCTASE"/>
    <property type="match status" value="1"/>
</dbReference>
<accession>G0ECS4</accession>
<dbReference type="Proteomes" id="UP000001037">
    <property type="component" value="Chromosome"/>
</dbReference>
<dbReference type="EMBL" id="CP002838">
    <property type="protein sequence ID" value="AEM39644.1"/>
    <property type="molecule type" value="Genomic_DNA"/>
</dbReference>
<dbReference type="STRING" id="694429.Pyrfu_1790"/>
<dbReference type="Gene3D" id="3.20.20.100">
    <property type="entry name" value="NADP-dependent oxidoreductase domain"/>
    <property type="match status" value="1"/>
</dbReference>